<proteinExistence type="predicted"/>
<feature type="compositionally biased region" description="Gly residues" evidence="1">
    <location>
        <begin position="42"/>
        <end position="88"/>
    </location>
</feature>
<dbReference type="OrthoDB" id="2068061at2"/>
<dbReference type="AlphaFoldDB" id="A0A0A8X3R1"/>
<dbReference type="STRING" id="1321606.SAMD00020551_2724"/>
<dbReference type="Proteomes" id="UP000031014">
    <property type="component" value="Unassembled WGS sequence"/>
</dbReference>
<dbReference type="RefSeq" id="WP_052442182.1">
    <property type="nucleotide sequence ID" value="NZ_BASE01000060.1"/>
</dbReference>
<feature type="region of interest" description="Disordered" evidence="1">
    <location>
        <begin position="42"/>
        <end position="99"/>
    </location>
</feature>
<comment type="caution">
    <text evidence="2">The sequence shown here is derived from an EMBL/GenBank/DDBJ whole genome shotgun (WGS) entry which is preliminary data.</text>
</comment>
<name>A0A0A8X3R1_MESS1</name>
<gene>
    <name evidence="2" type="ORF">SAMD00020551_2724</name>
</gene>
<protein>
    <recommendedName>
        <fullName evidence="4">Transporter</fullName>
    </recommendedName>
</protein>
<dbReference type="EMBL" id="BASE01000060">
    <property type="protein sequence ID" value="GAM14573.1"/>
    <property type="molecule type" value="Genomic_DNA"/>
</dbReference>
<organism evidence="2 3">
    <name type="scientific">Mesobacillus selenatarsenatis (strain DSM 18680 / JCM 14380 / FERM P-15431 / SF-1)</name>
    <dbReference type="NCBI Taxonomy" id="1321606"/>
    <lineage>
        <taxon>Bacteria</taxon>
        <taxon>Bacillati</taxon>
        <taxon>Bacillota</taxon>
        <taxon>Bacilli</taxon>
        <taxon>Bacillales</taxon>
        <taxon>Bacillaceae</taxon>
        <taxon>Mesobacillus</taxon>
    </lineage>
</organism>
<keyword evidence="3" id="KW-1185">Reference proteome</keyword>
<evidence type="ECO:0008006" key="4">
    <source>
        <dbReference type="Google" id="ProtNLM"/>
    </source>
</evidence>
<sequence>MYYNNFYPYGPNQQFEDDYGFNENEFNQQGDLRTFGGFPGGPGGFPGQGGGIPGGGFPGQGGGIPGGGFPGGGPGGIPGGSPGGGQAGGPPSSPPPAYVPQEQATAFAVDPGGIRRCMYRFTYIWLIDGRSFWFYPIFLGRNSIAGWRWSRRRGWVYYGMDLRQIRSFQC</sequence>
<evidence type="ECO:0000313" key="3">
    <source>
        <dbReference type="Proteomes" id="UP000031014"/>
    </source>
</evidence>
<evidence type="ECO:0000256" key="1">
    <source>
        <dbReference type="SAM" id="MobiDB-lite"/>
    </source>
</evidence>
<evidence type="ECO:0000313" key="2">
    <source>
        <dbReference type="EMBL" id="GAM14573.1"/>
    </source>
</evidence>
<reference evidence="2 3" key="1">
    <citation type="submission" date="2013-06" db="EMBL/GenBank/DDBJ databases">
        <title>Whole genome shotgun sequence of Bacillus selenatarsenatis SF-1.</title>
        <authorList>
            <person name="Kuroda M."/>
            <person name="Sei K."/>
            <person name="Yamashita M."/>
            <person name="Ike M."/>
        </authorList>
    </citation>
    <scope>NUCLEOTIDE SEQUENCE [LARGE SCALE GENOMIC DNA]</scope>
    <source>
        <strain evidence="2 3">SF-1</strain>
    </source>
</reference>
<accession>A0A0A8X3R1</accession>